<evidence type="ECO:0000256" key="13">
    <source>
        <dbReference type="ARBA" id="ARBA00042119"/>
    </source>
</evidence>
<comment type="pathway">
    <text evidence="4">Polyol metabolism; myo-inositol biosynthesis; myo-inositol from D-glucose 6-phosphate: step 2/2.</text>
</comment>
<dbReference type="GO" id="GO:0052834">
    <property type="term" value="F:inositol monophosphate phosphatase activity"/>
    <property type="evidence" value="ECO:0007669"/>
    <property type="project" value="UniProtKB-EC"/>
</dbReference>
<evidence type="ECO:0000313" key="16">
    <source>
        <dbReference type="EMBL" id="KAK2724371.1"/>
    </source>
</evidence>
<keyword evidence="11" id="KW-1133">Transmembrane helix</keyword>
<accession>A0AA88ICZ7</accession>
<dbReference type="GO" id="GO:0046872">
    <property type="term" value="F:metal ion binding"/>
    <property type="evidence" value="ECO:0007669"/>
    <property type="project" value="UniProtKB-KW"/>
</dbReference>
<dbReference type="GO" id="GO:0046854">
    <property type="term" value="P:phosphatidylinositol phosphate biosynthetic process"/>
    <property type="evidence" value="ECO:0007669"/>
    <property type="project" value="InterPro"/>
</dbReference>
<protein>
    <recommendedName>
        <fullName evidence="6">inositol-phosphate phosphatase</fullName>
        <ecNumber evidence="6">3.1.3.25</ecNumber>
    </recommendedName>
    <alternativeName>
        <fullName evidence="14">Inositol-1(or 4)-monophosphatase 3</fullName>
    </alternativeName>
    <alternativeName>
        <fullName evidence="13">Myo-inositol monophosphatase A3</fullName>
    </alternativeName>
</protein>
<evidence type="ECO:0000256" key="14">
    <source>
        <dbReference type="ARBA" id="ARBA00042949"/>
    </source>
</evidence>
<keyword evidence="12" id="KW-0472">Membrane</keyword>
<comment type="similarity">
    <text evidence="5">Belongs to the inositol monophosphatase superfamily.</text>
</comment>
<dbReference type="GO" id="GO:0016020">
    <property type="term" value="C:membrane"/>
    <property type="evidence" value="ECO:0007669"/>
    <property type="project" value="UniProtKB-SubCell"/>
</dbReference>
<evidence type="ECO:0000256" key="10">
    <source>
        <dbReference type="ARBA" id="ARBA00022842"/>
    </source>
</evidence>
<keyword evidence="10 15" id="KW-0460">Magnesium</keyword>
<name>A0AA88ICZ7_ARTSF</name>
<keyword evidence="8 15" id="KW-0479">Metal-binding</keyword>
<evidence type="ECO:0000256" key="5">
    <source>
        <dbReference type="ARBA" id="ARBA00009759"/>
    </source>
</evidence>
<sequence>MLNVWLDRSFVQLAVRVPTEVLKRSVDHGQYPISFVGLEAMNLGGVVAINKRAFALLLCGCFSVVIVYNLLKYEDAKIREELVEEAEEKFHIGIHKPLTSSDLSTVVSLKDLLKLAVEAVIKGGEQVKNVKEKSDLEVIVKGKTKEGVIDPKTQADMLSHQVMTSVFQEKAPGVKVVSEEHADEILEVKAKEVNLDSLFENDSQPGGLNNIINELVSAKDVSVWIDPLDATKEYTENLTSYVTTMACIAVKGKPVIGAIHYPFEGITYWGWNGKGVSSKLKVAQEVPSKTTIIVSISHAGNVSKIIQKAFRDSEIVKAAGAGYKMMKVAKREVTAYIHVTDIKKWDTCAGHAIVLAAGGQVTTLMGGAINYHHDSEKLIADGLNQAVREKLLAEGDPLTLESAVSRCRTYKTTHAQLKSFSGSKPISIKQEVNAITRGPSRNSFRNQKASVNNHTKGREYYFCGGSYSTNHACPAKEKICTQCKKPNHLARVCRSNKNVNTIDEETESFREAVDDQETIFLYAIDKSSGKDEALVALTLNNQLSVNFKIDTGAQANVIPKNIFDKIQIRKDPAMAWEQTSVVMER</sequence>
<dbReference type="GO" id="GO:0008254">
    <property type="term" value="F:3'-nucleotidase activity"/>
    <property type="evidence" value="ECO:0007669"/>
    <property type="project" value="TreeGrafter"/>
</dbReference>
<feature type="binding site" evidence="15">
    <location>
        <position position="226"/>
    </location>
    <ligand>
        <name>Mg(2+)</name>
        <dbReference type="ChEBI" id="CHEBI:18420"/>
        <label>1</label>
        <note>catalytic</note>
    </ligand>
</feature>
<evidence type="ECO:0000256" key="4">
    <source>
        <dbReference type="ARBA" id="ARBA00005152"/>
    </source>
</evidence>
<evidence type="ECO:0000256" key="6">
    <source>
        <dbReference type="ARBA" id="ARBA00013106"/>
    </source>
</evidence>
<dbReference type="GO" id="GO:0012505">
    <property type="term" value="C:endomembrane system"/>
    <property type="evidence" value="ECO:0007669"/>
    <property type="project" value="TreeGrafter"/>
</dbReference>
<dbReference type="Gene3D" id="3.30.540.10">
    <property type="entry name" value="Fructose-1,6-Bisphosphatase, subunit A, domain 1"/>
    <property type="match status" value="1"/>
</dbReference>
<dbReference type="SUPFAM" id="SSF56655">
    <property type="entry name" value="Carbohydrate phosphatase"/>
    <property type="match status" value="1"/>
</dbReference>
<proteinExistence type="inferred from homology"/>
<dbReference type="PANTHER" id="PTHR43028:SF4">
    <property type="entry name" value="INOSITOL MONOPHOSPHATASE 3"/>
    <property type="match status" value="1"/>
</dbReference>
<evidence type="ECO:0000256" key="15">
    <source>
        <dbReference type="PIRSR" id="PIRSR600760-2"/>
    </source>
</evidence>
<evidence type="ECO:0000256" key="2">
    <source>
        <dbReference type="ARBA" id="ARBA00001946"/>
    </source>
</evidence>
<evidence type="ECO:0000256" key="12">
    <source>
        <dbReference type="ARBA" id="ARBA00023136"/>
    </source>
</evidence>
<keyword evidence="7" id="KW-0812">Transmembrane</keyword>
<dbReference type="InterPro" id="IPR000760">
    <property type="entry name" value="Inositol_monophosphatase-like"/>
</dbReference>
<dbReference type="FunFam" id="3.30.540.10:FF:000012">
    <property type="entry name" value="Blast:Putative inositol monophosphatase 3"/>
    <property type="match status" value="1"/>
</dbReference>
<dbReference type="AlphaFoldDB" id="A0AA88ICZ7"/>
<evidence type="ECO:0000256" key="3">
    <source>
        <dbReference type="ARBA" id="ARBA00004167"/>
    </source>
</evidence>
<dbReference type="Pfam" id="PF00459">
    <property type="entry name" value="Inositol_P"/>
    <property type="match status" value="1"/>
</dbReference>
<dbReference type="EC" id="3.1.3.25" evidence="6"/>
<evidence type="ECO:0000256" key="9">
    <source>
        <dbReference type="ARBA" id="ARBA00022801"/>
    </source>
</evidence>
<gene>
    <name evidence="16" type="ORF">QYM36_001024</name>
</gene>
<dbReference type="Gene3D" id="3.40.190.80">
    <property type="match status" value="1"/>
</dbReference>
<evidence type="ECO:0000256" key="8">
    <source>
        <dbReference type="ARBA" id="ARBA00022723"/>
    </source>
</evidence>
<evidence type="ECO:0000256" key="11">
    <source>
        <dbReference type="ARBA" id="ARBA00022989"/>
    </source>
</evidence>
<dbReference type="Proteomes" id="UP001187531">
    <property type="component" value="Unassembled WGS sequence"/>
</dbReference>
<dbReference type="InterPro" id="IPR020550">
    <property type="entry name" value="Inositol_monophosphatase_CS"/>
</dbReference>
<comment type="catalytic activity">
    <reaction evidence="1">
        <text>a myo-inositol phosphate + H2O = myo-inositol + phosphate</text>
        <dbReference type="Rhea" id="RHEA:24056"/>
        <dbReference type="ChEBI" id="CHEBI:15377"/>
        <dbReference type="ChEBI" id="CHEBI:17268"/>
        <dbReference type="ChEBI" id="CHEBI:43474"/>
        <dbReference type="ChEBI" id="CHEBI:84139"/>
        <dbReference type="EC" id="3.1.3.25"/>
    </reaction>
</comment>
<comment type="subcellular location">
    <subcellularLocation>
        <location evidence="3">Membrane</location>
        <topology evidence="3">Single-pass membrane protein</topology>
    </subcellularLocation>
</comment>
<dbReference type="GO" id="GO:0005737">
    <property type="term" value="C:cytoplasm"/>
    <property type="evidence" value="ECO:0007669"/>
    <property type="project" value="UniProtKB-ARBA"/>
</dbReference>
<dbReference type="EMBL" id="JAVRJZ010000003">
    <property type="protein sequence ID" value="KAK2724371.1"/>
    <property type="molecule type" value="Genomic_DNA"/>
</dbReference>
<feature type="binding site" evidence="15">
    <location>
        <position position="229"/>
    </location>
    <ligand>
        <name>Mg(2+)</name>
        <dbReference type="ChEBI" id="CHEBI:18420"/>
        <label>1</label>
        <note>catalytic</note>
    </ligand>
</feature>
<feature type="binding site" evidence="15">
    <location>
        <position position="228"/>
    </location>
    <ligand>
        <name>Mg(2+)</name>
        <dbReference type="ChEBI" id="CHEBI:18420"/>
        <label>1</label>
        <note>catalytic</note>
    </ligand>
</feature>
<dbReference type="PROSITE" id="PS00630">
    <property type="entry name" value="IMP_2"/>
    <property type="match status" value="1"/>
</dbReference>
<feature type="binding site" evidence="15">
    <location>
        <position position="179"/>
    </location>
    <ligand>
        <name>Mg(2+)</name>
        <dbReference type="ChEBI" id="CHEBI:18420"/>
        <label>1</label>
        <note>catalytic</note>
    </ligand>
</feature>
<organism evidence="16 17">
    <name type="scientific">Artemia franciscana</name>
    <name type="common">Brine shrimp</name>
    <name type="synonym">Artemia sanfranciscana</name>
    <dbReference type="NCBI Taxonomy" id="6661"/>
    <lineage>
        <taxon>Eukaryota</taxon>
        <taxon>Metazoa</taxon>
        <taxon>Ecdysozoa</taxon>
        <taxon>Arthropoda</taxon>
        <taxon>Crustacea</taxon>
        <taxon>Branchiopoda</taxon>
        <taxon>Anostraca</taxon>
        <taxon>Artemiidae</taxon>
        <taxon>Artemia</taxon>
    </lineage>
</organism>
<feature type="binding site" evidence="15">
    <location>
        <position position="346"/>
    </location>
    <ligand>
        <name>Mg(2+)</name>
        <dbReference type="ChEBI" id="CHEBI:18420"/>
        <label>1</label>
        <note>catalytic</note>
    </ligand>
</feature>
<dbReference type="PANTHER" id="PTHR43028">
    <property type="entry name" value="3'(2'),5'-BISPHOSPHATE NUCLEOTIDASE 1"/>
    <property type="match status" value="1"/>
</dbReference>
<evidence type="ECO:0000256" key="7">
    <source>
        <dbReference type="ARBA" id="ARBA00022692"/>
    </source>
</evidence>
<reference evidence="16" key="1">
    <citation type="submission" date="2023-07" db="EMBL/GenBank/DDBJ databases">
        <title>Chromosome-level genome assembly of Artemia franciscana.</title>
        <authorList>
            <person name="Jo E."/>
        </authorList>
    </citation>
    <scope>NUCLEOTIDE SEQUENCE</scope>
    <source>
        <tissue evidence="16">Whole body</tissue>
    </source>
</reference>
<comment type="cofactor">
    <cofactor evidence="2 15">
        <name>Mg(2+)</name>
        <dbReference type="ChEBI" id="CHEBI:18420"/>
    </cofactor>
</comment>
<dbReference type="InterPro" id="IPR050725">
    <property type="entry name" value="CysQ/Inositol_MonoPase"/>
</dbReference>
<keyword evidence="9" id="KW-0378">Hydrolase</keyword>
<evidence type="ECO:0000313" key="17">
    <source>
        <dbReference type="Proteomes" id="UP001187531"/>
    </source>
</evidence>
<keyword evidence="17" id="KW-1185">Reference proteome</keyword>
<comment type="caution">
    <text evidence="16">The sequence shown here is derived from an EMBL/GenBank/DDBJ whole genome shotgun (WGS) entry which is preliminary data.</text>
</comment>
<evidence type="ECO:0000256" key="1">
    <source>
        <dbReference type="ARBA" id="ARBA00001033"/>
    </source>
</evidence>